<feature type="domain" description="Thiaminase-2/PQQC" evidence="2">
    <location>
        <begin position="10"/>
        <end position="213"/>
    </location>
</feature>
<dbReference type="NCBIfam" id="TIGR04306">
    <property type="entry name" value="salvage_TenA"/>
    <property type="match status" value="1"/>
</dbReference>
<dbReference type="PANTHER" id="PTHR43198">
    <property type="entry name" value="BIFUNCTIONAL TH2 PROTEIN"/>
    <property type="match status" value="1"/>
</dbReference>
<dbReference type="CDD" id="cd19363">
    <property type="entry name" value="TenA_C_PH1161-like"/>
    <property type="match status" value="1"/>
</dbReference>
<dbReference type="SUPFAM" id="SSF48613">
    <property type="entry name" value="Heme oxygenase-like"/>
    <property type="match status" value="1"/>
</dbReference>
<sequence>MKVSERLRRDADNIWKRIIEHPFVVELYAGTLPMDKFKFYVLQDYNYLVSAIRNFGIISSRADSVDAMREVIEILYLESESEFKGYEEFLGKLGCTIEDAVNVEPIPVNTSYTSFLLSTSSLKSYAESITSVLPCFWSYAEIAEFHRDKLRENGNRLYTEWASVYLSESYLKLVGKMRGLVDKAGEDFQYKKLKTTFITASRYEYMYWDAVYNTHTRHR</sequence>
<proteinExistence type="inferred from homology"/>
<reference evidence="3 4" key="1">
    <citation type="submission" date="2017-07" db="EMBL/GenBank/DDBJ databases">
        <title>Recovery of genomes from metagenomes via a dereplication, aggregation, and scoring strategy.</title>
        <authorList>
            <person name="Sieber C.M."/>
            <person name="Probst A.J."/>
            <person name="Sharrar A."/>
            <person name="Thomas B.C."/>
            <person name="Hess M."/>
            <person name="Tringe S.G."/>
            <person name="Banfield J.F."/>
        </authorList>
    </citation>
    <scope>NUCLEOTIDE SEQUENCE [LARGE SCALE GENOMIC DNA]</scope>
    <source>
        <strain evidence="3">JGI_Cruoil_03_44_89</strain>
    </source>
</reference>
<dbReference type="InterPro" id="IPR016084">
    <property type="entry name" value="Haem_Oase-like_multi-hlx"/>
</dbReference>
<dbReference type="InterPro" id="IPR050967">
    <property type="entry name" value="Thiamine_Salvage_TenA"/>
</dbReference>
<comment type="caution">
    <text evidence="3">The sequence shown here is derived from an EMBL/GenBank/DDBJ whole genome shotgun (WGS) entry which is preliminary data.</text>
</comment>
<dbReference type="PANTHER" id="PTHR43198:SF2">
    <property type="entry name" value="SI:CH1073-67J19.1-RELATED"/>
    <property type="match status" value="1"/>
</dbReference>
<comment type="catalytic activity">
    <reaction evidence="1">
        <text>4-amino-5-aminomethyl-2-methylpyrimidine + H2O = 4-amino-5-hydroxymethyl-2-methylpyrimidine + NH4(+)</text>
        <dbReference type="Rhea" id="RHEA:31799"/>
        <dbReference type="ChEBI" id="CHEBI:15377"/>
        <dbReference type="ChEBI" id="CHEBI:16892"/>
        <dbReference type="ChEBI" id="CHEBI:28938"/>
        <dbReference type="ChEBI" id="CHEBI:63416"/>
        <dbReference type="EC" id="3.5.99.2"/>
    </reaction>
</comment>
<comment type="function">
    <text evidence="1">Catalyzes an amino-pyrimidine hydrolysis reaction at the C5' of the pyrimidine moiety of thiamine compounds, a reaction that is part of a thiamine salvage pathway.</text>
</comment>
<dbReference type="GO" id="GO:0009228">
    <property type="term" value="P:thiamine biosynthetic process"/>
    <property type="evidence" value="ECO:0007669"/>
    <property type="project" value="UniProtKB-KW"/>
</dbReference>
<comment type="pathway">
    <text evidence="1">Cofactor biosynthesis; thiamine diphosphate biosynthesis.</text>
</comment>
<evidence type="ECO:0000313" key="3">
    <source>
        <dbReference type="EMBL" id="OYD16760.1"/>
    </source>
</evidence>
<dbReference type="GO" id="GO:0050334">
    <property type="term" value="F:thiaminase activity"/>
    <property type="evidence" value="ECO:0007669"/>
    <property type="project" value="UniProtKB-EC"/>
</dbReference>
<comment type="catalytic activity">
    <reaction evidence="1">
        <text>thiamine + H2O = 5-(2-hydroxyethyl)-4-methylthiazole + 4-amino-5-hydroxymethyl-2-methylpyrimidine + H(+)</text>
        <dbReference type="Rhea" id="RHEA:17509"/>
        <dbReference type="ChEBI" id="CHEBI:15377"/>
        <dbReference type="ChEBI" id="CHEBI:15378"/>
        <dbReference type="ChEBI" id="CHEBI:16892"/>
        <dbReference type="ChEBI" id="CHEBI:17957"/>
        <dbReference type="ChEBI" id="CHEBI:18385"/>
        <dbReference type="EC" id="3.5.99.2"/>
    </reaction>
</comment>
<organism evidence="3 4">
    <name type="scientific">candidate division WOR-3 bacterium JGI_Cruoil_03_44_89</name>
    <dbReference type="NCBI Taxonomy" id="1973748"/>
    <lineage>
        <taxon>Bacteria</taxon>
        <taxon>Bacteria division WOR-3</taxon>
    </lineage>
</organism>
<dbReference type="AlphaFoldDB" id="A0A235BWL7"/>
<dbReference type="InterPro" id="IPR004305">
    <property type="entry name" value="Thiaminase-2/PQQC"/>
</dbReference>
<keyword evidence="1" id="KW-0784">Thiamine biosynthesis</keyword>
<evidence type="ECO:0000256" key="1">
    <source>
        <dbReference type="RuleBase" id="RU363093"/>
    </source>
</evidence>
<dbReference type="GO" id="GO:0005829">
    <property type="term" value="C:cytosol"/>
    <property type="evidence" value="ECO:0007669"/>
    <property type="project" value="TreeGrafter"/>
</dbReference>
<dbReference type="Gene3D" id="1.20.910.10">
    <property type="entry name" value="Heme oxygenase-like"/>
    <property type="match status" value="1"/>
</dbReference>
<dbReference type="GO" id="GO:0009229">
    <property type="term" value="P:thiamine diphosphate biosynthetic process"/>
    <property type="evidence" value="ECO:0007669"/>
    <property type="project" value="UniProtKB-UniPathway"/>
</dbReference>
<dbReference type="EC" id="3.5.99.2" evidence="1"/>
<gene>
    <name evidence="3" type="primary">tenA</name>
    <name evidence="3" type="ORF">CH333_02600</name>
</gene>
<accession>A0A235BWL7</accession>
<dbReference type="Pfam" id="PF03070">
    <property type="entry name" value="TENA_THI-4"/>
    <property type="match status" value="1"/>
</dbReference>
<dbReference type="UniPathway" id="UPA00060"/>
<name>A0A235BWL7_UNCW3</name>
<protein>
    <recommendedName>
        <fullName evidence="1">Aminopyrimidine aminohydrolase</fullName>
        <ecNumber evidence="1">3.5.99.2</ecNumber>
    </recommendedName>
</protein>
<evidence type="ECO:0000313" key="4">
    <source>
        <dbReference type="Proteomes" id="UP000215215"/>
    </source>
</evidence>
<evidence type="ECO:0000259" key="2">
    <source>
        <dbReference type="Pfam" id="PF03070"/>
    </source>
</evidence>
<dbReference type="Proteomes" id="UP000215215">
    <property type="component" value="Unassembled WGS sequence"/>
</dbReference>
<dbReference type="InterPro" id="IPR027574">
    <property type="entry name" value="Thiaminase_II"/>
</dbReference>
<keyword evidence="1" id="KW-0378">Hydrolase</keyword>
<dbReference type="EMBL" id="NOZQ01000051">
    <property type="protein sequence ID" value="OYD16760.1"/>
    <property type="molecule type" value="Genomic_DNA"/>
</dbReference>
<comment type="similarity">
    <text evidence="1">Belongs to the TenA family.</text>
</comment>